<gene>
    <name evidence="3" type="primary">LOC101889882</name>
</gene>
<proteinExistence type="predicted"/>
<dbReference type="VEuPathDB" id="VectorBase:MDOMA2_004468"/>
<keyword evidence="2" id="KW-1185">Reference proteome</keyword>
<dbReference type="OrthoDB" id="8054870at2759"/>
<feature type="region of interest" description="Disordered" evidence="1">
    <location>
        <begin position="186"/>
        <end position="236"/>
    </location>
</feature>
<feature type="compositionally biased region" description="Basic and acidic residues" evidence="1">
    <location>
        <begin position="99"/>
        <end position="110"/>
    </location>
</feature>
<organism evidence="2 3">
    <name type="scientific">Musca domestica</name>
    <name type="common">House fly</name>
    <dbReference type="NCBI Taxonomy" id="7370"/>
    <lineage>
        <taxon>Eukaryota</taxon>
        <taxon>Metazoa</taxon>
        <taxon>Ecdysozoa</taxon>
        <taxon>Arthropoda</taxon>
        <taxon>Hexapoda</taxon>
        <taxon>Insecta</taxon>
        <taxon>Pterygota</taxon>
        <taxon>Neoptera</taxon>
        <taxon>Endopterygota</taxon>
        <taxon>Diptera</taxon>
        <taxon>Brachycera</taxon>
        <taxon>Muscomorpha</taxon>
        <taxon>Muscoidea</taxon>
        <taxon>Muscidae</taxon>
        <taxon>Musca</taxon>
    </lineage>
</organism>
<dbReference type="VEuPathDB" id="VectorBase:MDOA001176"/>
<reference evidence="3" key="1">
    <citation type="submission" date="2025-08" db="UniProtKB">
        <authorList>
            <consortium name="RefSeq"/>
        </authorList>
    </citation>
    <scope>IDENTIFICATION</scope>
    <source>
        <strain evidence="3">Aabys</strain>
        <tissue evidence="3">Whole body</tissue>
    </source>
</reference>
<evidence type="ECO:0000313" key="2">
    <source>
        <dbReference type="Proteomes" id="UP001652621"/>
    </source>
</evidence>
<name>A0A9J7CX20_MUSDO</name>
<dbReference type="GeneID" id="101889882"/>
<dbReference type="Proteomes" id="UP001652621">
    <property type="component" value="Unplaced"/>
</dbReference>
<protein>
    <submittedName>
        <fullName evidence="3">Uncharacterized protein LOC101889882</fullName>
    </submittedName>
</protein>
<feature type="compositionally biased region" description="Polar residues" evidence="1">
    <location>
        <begin position="189"/>
        <end position="198"/>
    </location>
</feature>
<dbReference type="RefSeq" id="XP_005187376.2">
    <property type="nucleotide sequence ID" value="XM_005187319.4"/>
</dbReference>
<sequence>MLFITVGVGICNKNIISYVNKHNRYLGHNDLINKLRITQNEDTLASLIKVRLLLRQHVTRLSNCIPIDSKAHFNSDFFLIHLPPPDTQANPMHQHKHQHQQEHNSHHHESAPTNLTNTEGILLQQAWMSLAQNLRMQSISNFQHLGTSYIGQIVEIEMKRLKANCRREEELYVEQMLLENPIVVERRSSMSMPEQSTKAAADATPKTNDDDDDDDDGNNNGQQHSNGNGCSSISSNNGVRNDTATTLLLQQQQQRAESCRRSRINNKIKKAKMKFRHKFMSSKLVQSLRMLECIQKLIDQTEMQLMSQGFTVQQLEKLKELVFCNGSL</sequence>
<evidence type="ECO:0000313" key="3">
    <source>
        <dbReference type="RefSeq" id="XP_005187376.2"/>
    </source>
</evidence>
<feature type="region of interest" description="Disordered" evidence="1">
    <location>
        <begin position="88"/>
        <end position="113"/>
    </location>
</feature>
<evidence type="ECO:0000256" key="1">
    <source>
        <dbReference type="SAM" id="MobiDB-lite"/>
    </source>
</evidence>
<feature type="compositionally biased region" description="Low complexity" evidence="1">
    <location>
        <begin position="218"/>
        <end position="236"/>
    </location>
</feature>
<accession>A0A9J7CX20</accession>